<dbReference type="InterPro" id="IPR001763">
    <property type="entry name" value="Rhodanese-like_dom"/>
</dbReference>
<dbReference type="SMART" id="SM00450">
    <property type="entry name" value="RHOD"/>
    <property type="match status" value="2"/>
</dbReference>
<dbReference type="FunFam" id="3.40.250.10:FF:000015">
    <property type="entry name" value="Sulfurtransferase"/>
    <property type="match status" value="1"/>
</dbReference>
<dbReference type="PROSITE" id="PS00380">
    <property type="entry name" value="RHODANESE_1"/>
    <property type="match status" value="1"/>
</dbReference>
<organism evidence="11 12">
    <name type="scientific">Prosthecomicrobium pneumaticum</name>
    <dbReference type="NCBI Taxonomy" id="81895"/>
    <lineage>
        <taxon>Bacteria</taxon>
        <taxon>Pseudomonadati</taxon>
        <taxon>Pseudomonadota</taxon>
        <taxon>Alphaproteobacteria</taxon>
        <taxon>Hyphomicrobiales</taxon>
        <taxon>Kaistiaceae</taxon>
        <taxon>Prosthecomicrobium</taxon>
    </lineage>
</organism>
<evidence type="ECO:0000256" key="5">
    <source>
        <dbReference type="ARBA" id="ARBA00051793"/>
    </source>
</evidence>
<dbReference type="AlphaFoldDB" id="A0A7W9FQD8"/>
<dbReference type="CDD" id="cd01449">
    <property type="entry name" value="TST_Repeat_2"/>
    <property type="match status" value="1"/>
</dbReference>
<sequence>MTGPLVSTEWLAERLGAPGVKVVDASWYLPAANRDALAEYRAGHIPGAVFFDIDAISDRASPLPHMLPSAGDFAAAMGALGLSDTDTIVVYDGAGLFSAPRVRWTLRVFGARDVFVLDGGLPQWRAEGRPLESGDAAPEAATFHAALDAEAVAGIGTVAAALGADGVQVVDARPGDRFRGEAPEPRPGLRSGHMPGARNVPASAVIADGRLKDGAALAALFADAGVDPTRPVIASCGSGVTAAVVALALETIGAPQPKIYDGSWAEWGGRPETAVVTGPAD</sequence>
<dbReference type="EC" id="2.8.1.2" evidence="6"/>
<evidence type="ECO:0000313" key="12">
    <source>
        <dbReference type="Proteomes" id="UP000523821"/>
    </source>
</evidence>
<evidence type="ECO:0000256" key="6">
    <source>
        <dbReference type="ARBA" id="ARBA00066832"/>
    </source>
</evidence>
<dbReference type="GO" id="GO:0005737">
    <property type="term" value="C:cytoplasm"/>
    <property type="evidence" value="ECO:0007669"/>
    <property type="project" value="UniProtKB-SubCell"/>
</dbReference>
<keyword evidence="2" id="KW-0963">Cytoplasm</keyword>
<dbReference type="NCBIfam" id="NF008557">
    <property type="entry name" value="PRK11493.1"/>
    <property type="match status" value="1"/>
</dbReference>
<keyword evidence="4" id="KW-0677">Repeat</keyword>
<dbReference type="PROSITE" id="PS50206">
    <property type="entry name" value="RHODANESE_3"/>
    <property type="match status" value="2"/>
</dbReference>
<dbReference type="InterPro" id="IPR001307">
    <property type="entry name" value="Thiosulphate_STrfase_CS"/>
</dbReference>
<dbReference type="PANTHER" id="PTHR11364">
    <property type="entry name" value="THIOSULFATE SULFERTANSFERASE"/>
    <property type="match status" value="1"/>
</dbReference>
<dbReference type="InterPro" id="IPR045078">
    <property type="entry name" value="TST/MPST-like"/>
</dbReference>
<accession>A0A7W9FQD8</accession>
<dbReference type="InterPro" id="IPR036873">
    <property type="entry name" value="Rhodanese-like_dom_sf"/>
</dbReference>
<dbReference type="FunFam" id="3.40.250.10:FF:000001">
    <property type="entry name" value="Sulfurtransferase"/>
    <property type="match status" value="1"/>
</dbReference>
<dbReference type="RefSeq" id="WP_183858303.1">
    <property type="nucleotide sequence ID" value="NZ_JACHOO010000010.1"/>
</dbReference>
<keyword evidence="12" id="KW-1185">Reference proteome</keyword>
<dbReference type="PANTHER" id="PTHR11364:SF27">
    <property type="entry name" value="SULFURTRANSFERASE"/>
    <property type="match status" value="1"/>
</dbReference>
<evidence type="ECO:0000256" key="9">
    <source>
        <dbReference type="SAM" id="MobiDB-lite"/>
    </source>
</evidence>
<keyword evidence="11" id="KW-0670">Pyruvate</keyword>
<evidence type="ECO:0000256" key="4">
    <source>
        <dbReference type="ARBA" id="ARBA00022737"/>
    </source>
</evidence>
<dbReference type="GO" id="GO:0016784">
    <property type="term" value="F:3-mercaptopyruvate sulfurtransferase activity"/>
    <property type="evidence" value="ECO:0007669"/>
    <property type="project" value="UniProtKB-EC"/>
</dbReference>
<comment type="subcellular location">
    <subcellularLocation>
        <location evidence="1">Cytoplasm</location>
    </subcellularLocation>
</comment>
<evidence type="ECO:0000256" key="1">
    <source>
        <dbReference type="ARBA" id="ARBA00004496"/>
    </source>
</evidence>
<dbReference type="GO" id="GO:0004792">
    <property type="term" value="F:thiosulfate-cyanide sulfurtransferase activity"/>
    <property type="evidence" value="ECO:0007669"/>
    <property type="project" value="InterPro"/>
</dbReference>
<evidence type="ECO:0000256" key="2">
    <source>
        <dbReference type="ARBA" id="ARBA00022490"/>
    </source>
</evidence>
<feature type="domain" description="Rhodanese" evidence="10">
    <location>
        <begin position="163"/>
        <end position="276"/>
    </location>
</feature>
<dbReference type="CDD" id="cd01448">
    <property type="entry name" value="TST_Repeat_1"/>
    <property type="match status" value="1"/>
</dbReference>
<evidence type="ECO:0000256" key="7">
    <source>
        <dbReference type="ARBA" id="ARBA00070833"/>
    </source>
</evidence>
<gene>
    <name evidence="11" type="ORF">GGQ63_003970</name>
</gene>
<comment type="caution">
    <text evidence="11">The sequence shown here is derived from an EMBL/GenBank/DDBJ whole genome shotgun (WGS) entry which is preliminary data.</text>
</comment>
<protein>
    <recommendedName>
        <fullName evidence="7">3-mercaptopyruvate sulfurtransferase</fullName>
        <ecNumber evidence="6">2.8.1.2</ecNumber>
    </recommendedName>
    <alternativeName>
        <fullName evidence="8">Rhodanese-like protein</fullName>
    </alternativeName>
</protein>
<evidence type="ECO:0000256" key="8">
    <source>
        <dbReference type="ARBA" id="ARBA00078354"/>
    </source>
</evidence>
<dbReference type="SUPFAM" id="SSF52821">
    <property type="entry name" value="Rhodanese/Cell cycle control phosphatase"/>
    <property type="match status" value="2"/>
</dbReference>
<keyword evidence="3 11" id="KW-0808">Transferase</keyword>
<dbReference type="Proteomes" id="UP000523821">
    <property type="component" value="Unassembled WGS sequence"/>
</dbReference>
<evidence type="ECO:0000259" key="10">
    <source>
        <dbReference type="PROSITE" id="PS50206"/>
    </source>
</evidence>
<evidence type="ECO:0000256" key="3">
    <source>
        <dbReference type="ARBA" id="ARBA00022679"/>
    </source>
</evidence>
<dbReference type="Gene3D" id="3.40.250.10">
    <property type="entry name" value="Rhodanese-like domain"/>
    <property type="match status" value="2"/>
</dbReference>
<dbReference type="EMBL" id="JACHOO010000010">
    <property type="protein sequence ID" value="MBB5754878.1"/>
    <property type="molecule type" value="Genomic_DNA"/>
</dbReference>
<feature type="domain" description="Rhodanese" evidence="10">
    <location>
        <begin position="16"/>
        <end position="133"/>
    </location>
</feature>
<proteinExistence type="predicted"/>
<dbReference type="Pfam" id="PF00581">
    <property type="entry name" value="Rhodanese"/>
    <property type="match status" value="2"/>
</dbReference>
<feature type="region of interest" description="Disordered" evidence="9">
    <location>
        <begin position="175"/>
        <end position="197"/>
    </location>
</feature>
<feature type="compositionally biased region" description="Basic and acidic residues" evidence="9">
    <location>
        <begin position="175"/>
        <end position="184"/>
    </location>
</feature>
<reference evidence="11 12" key="1">
    <citation type="submission" date="2020-08" db="EMBL/GenBank/DDBJ databases">
        <title>Genomic Encyclopedia of Type Strains, Phase IV (KMG-IV): sequencing the most valuable type-strain genomes for metagenomic binning, comparative biology and taxonomic classification.</title>
        <authorList>
            <person name="Goeker M."/>
        </authorList>
    </citation>
    <scope>NUCLEOTIDE SEQUENCE [LARGE SCALE GENOMIC DNA]</scope>
    <source>
        <strain evidence="11 12">DSM 16268</strain>
    </source>
</reference>
<evidence type="ECO:0000313" key="11">
    <source>
        <dbReference type="EMBL" id="MBB5754878.1"/>
    </source>
</evidence>
<name>A0A7W9FQD8_9HYPH</name>
<comment type="catalytic activity">
    <reaction evidence="5">
        <text>2-oxo-3-sulfanylpropanoate + [thioredoxin]-dithiol = [thioredoxin]-disulfide + hydrogen sulfide + pyruvate + H(+)</text>
        <dbReference type="Rhea" id="RHEA:21740"/>
        <dbReference type="Rhea" id="RHEA-COMP:10698"/>
        <dbReference type="Rhea" id="RHEA-COMP:10700"/>
        <dbReference type="ChEBI" id="CHEBI:15361"/>
        <dbReference type="ChEBI" id="CHEBI:15378"/>
        <dbReference type="ChEBI" id="CHEBI:29919"/>
        <dbReference type="ChEBI" id="CHEBI:29950"/>
        <dbReference type="ChEBI" id="CHEBI:50058"/>
        <dbReference type="ChEBI" id="CHEBI:57678"/>
        <dbReference type="EC" id="2.8.1.2"/>
    </reaction>
    <physiologicalReaction direction="left-to-right" evidence="5">
        <dbReference type="Rhea" id="RHEA:21741"/>
    </physiologicalReaction>
</comment>